<dbReference type="EMBL" id="JACHMI010000001">
    <property type="protein sequence ID" value="MBB6549622.1"/>
    <property type="molecule type" value="Genomic_DNA"/>
</dbReference>
<reference evidence="2 3" key="1">
    <citation type="submission" date="2020-08" db="EMBL/GenBank/DDBJ databases">
        <title>Sequencing the genomes of 1000 actinobacteria strains.</title>
        <authorList>
            <person name="Klenk H.-P."/>
        </authorList>
    </citation>
    <scope>NUCLEOTIDE SEQUENCE [LARGE SCALE GENOMIC DNA]</scope>
    <source>
        <strain evidence="2 3">DSM 43768</strain>
    </source>
</reference>
<proteinExistence type="predicted"/>
<gene>
    <name evidence="2" type="ORF">HD593_004417</name>
</gene>
<accession>A0A7X0NU55</accession>
<dbReference type="InterPro" id="IPR023809">
    <property type="entry name" value="Thiopep_bacteriocin_synth_dom"/>
</dbReference>
<dbReference type="Pfam" id="PF14028">
    <property type="entry name" value="Lant_dehydr_C"/>
    <property type="match status" value="1"/>
</dbReference>
<evidence type="ECO:0000259" key="1">
    <source>
        <dbReference type="Pfam" id="PF14028"/>
    </source>
</evidence>
<feature type="domain" description="Thiopeptide-type bacteriocin biosynthesis" evidence="1">
    <location>
        <begin position="6"/>
        <end position="340"/>
    </location>
</feature>
<protein>
    <recommendedName>
        <fullName evidence="1">Thiopeptide-type bacteriocin biosynthesis domain-containing protein</fullName>
    </recommendedName>
</protein>
<dbReference type="Proteomes" id="UP000565579">
    <property type="component" value="Unassembled WGS sequence"/>
</dbReference>
<dbReference type="NCBIfam" id="NF045556">
    <property type="entry name" value="TbtD_PbtD_pyrid"/>
    <property type="match status" value="1"/>
</dbReference>
<evidence type="ECO:0000313" key="2">
    <source>
        <dbReference type="EMBL" id="MBB6549622.1"/>
    </source>
</evidence>
<sequence>MTTAGWHSVHIHHYGDATDRLLMEAVRPLMTELAARGHRCWFARHWRQGPHVRLHVEATGTAFRTDVLPAVGARIGPYLAGLPATAADPDGVLPLHRRLAEAESEPGPLTPWYDDNSWHVEAYDTRVAVHGTPEAAALYADFMCAANDHAFAVLGRAVQGQGVLAAVFDAMVVVADEFHSDGIEAGYLSYRSHADAYLARHAGGAARQRAWEAHFQDRAGVLGARLDALLDPGSGAVDDATESLVAALLASRAHGLDLRGRGLLPLGEGADDLALVRDAYRDLSPFHRALAENERWLGEVLPSTWFALFRLVLNLMYLQFTRLGLTPLQRYFLCYLVAAAVERRTGRQATDVLGDFAAAGGGAG</sequence>
<dbReference type="AlphaFoldDB" id="A0A7X0NU55"/>
<evidence type="ECO:0000313" key="3">
    <source>
        <dbReference type="Proteomes" id="UP000565579"/>
    </source>
</evidence>
<keyword evidence="3" id="KW-1185">Reference proteome</keyword>
<name>A0A7X0NU55_9ACTN</name>
<dbReference type="InterPro" id="IPR054643">
    <property type="entry name" value="TbtD_PbtD_pyrid"/>
</dbReference>
<organism evidence="2 3">
    <name type="scientific">Nonomuraea rubra</name>
    <dbReference type="NCBI Taxonomy" id="46180"/>
    <lineage>
        <taxon>Bacteria</taxon>
        <taxon>Bacillati</taxon>
        <taxon>Actinomycetota</taxon>
        <taxon>Actinomycetes</taxon>
        <taxon>Streptosporangiales</taxon>
        <taxon>Streptosporangiaceae</taxon>
        <taxon>Nonomuraea</taxon>
    </lineage>
</organism>
<dbReference type="RefSeq" id="WP_185104014.1">
    <property type="nucleotide sequence ID" value="NZ_JACHMI010000001.1"/>
</dbReference>
<comment type="caution">
    <text evidence="2">The sequence shown here is derived from an EMBL/GenBank/DDBJ whole genome shotgun (WGS) entry which is preliminary data.</text>
</comment>